<feature type="region of interest" description="Disordered" evidence="1">
    <location>
        <begin position="534"/>
        <end position="590"/>
    </location>
</feature>
<evidence type="ECO:0000256" key="1">
    <source>
        <dbReference type="SAM" id="MobiDB-lite"/>
    </source>
</evidence>
<dbReference type="SMART" id="SM00220">
    <property type="entry name" value="S_TKc"/>
    <property type="match status" value="1"/>
</dbReference>
<gene>
    <name evidence="3" type="ORF">FZEAL_1825</name>
</gene>
<dbReference type="SUPFAM" id="SSF56112">
    <property type="entry name" value="Protein kinase-like (PK-like)"/>
    <property type="match status" value="1"/>
</dbReference>
<evidence type="ECO:0000313" key="3">
    <source>
        <dbReference type="EMBL" id="KAF4982593.1"/>
    </source>
</evidence>
<dbReference type="Pfam" id="PF00069">
    <property type="entry name" value="Pkinase"/>
    <property type="match status" value="1"/>
</dbReference>
<feature type="compositionally biased region" description="Basic and acidic residues" evidence="1">
    <location>
        <begin position="565"/>
        <end position="579"/>
    </location>
</feature>
<sequence>MPTRAAVSASESHQDAPSTCQWETEGSESGNDKHALLMTPLRQSQSPSPSSGLRSVSLTSPHTWPQDYQAPLPDTRKRQIEETDDSLIKSEPLTENIRRRQQPDIGALHLGVVDATKANDFTQPYLDPRRTLTSTPTVISDAGNQQFKELKAQNGPQSQQKKSTGVMAFDTSDEICSPQRRTKSRRKFGLQRRLRSACQVIKNPMHKGQQRCFLPKRQLDHLINIESVTQELYAQGHPFDAVEQVAGEVCTEEKVALADGKERIRSYRQIFAILVFIGQSSSIRFFMKDGVSDLDLPLVESVDPEDEDWTYLYHNDSHRVNPLLCTEDCKEIDWETRCWSPEQKRHFCEYQWMMLAPFFYLGDYNHVNHYCLKDQHLLPFIEDSKSPAAEVHRNEETDMVLVDESEGGFSTVFMVWIHPEHHNFYDSKPDHGRGFAIKRLLKADDDAFRREVDMLKKFGGEGTHPHVVSILATYEQFGKYHLIFHRADGDLFRYWKEIEPNPSFDYDTVIWLAKQFAGLAEGLLRFHKHYTTPKRSATEPAQHFNEENECQAHEQGSQLRKRTRFSLERPSRHSFDHSRSSQRRSKALYGRHGDLKPENMLWFPDLNDEKGIIKISDLGQAELHSTQSKTRRESKGVHTLTYRPPESDVEPRIIRQSGDIWSLGCIFLEFITWMLGGIDLLESFRKDRLSKDPYLPMEWESDTFYEREPAHGLNHVGAQLKQAVTENRANSWTDLQHIKKLRSLPRCSAYFRDVLHLIETGMLMIESSENYARQGRRKTCGEVQSSLKDAYQKCLQDRVYTVGCETPY</sequence>
<feature type="region of interest" description="Disordered" evidence="1">
    <location>
        <begin position="1"/>
        <end position="76"/>
    </location>
</feature>
<name>A0A8H4USN8_9HYPO</name>
<organism evidence="3 4">
    <name type="scientific">Fusarium zealandicum</name>
    <dbReference type="NCBI Taxonomy" id="1053134"/>
    <lineage>
        <taxon>Eukaryota</taxon>
        <taxon>Fungi</taxon>
        <taxon>Dikarya</taxon>
        <taxon>Ascomycota</taxon>
        <taxon>Pezizomycotina</taxon>
        <taxon>Sordariomycetes</taxon>
        <taxon>Hypocreomycetidae</taxon>
        <taxon>Hypocreales</taxon>
        <taxon>Nectriaceae</taxon>
        <taxon>Fusarium</taxon>
        <taxon>Fusarium staphyleae species complex</taxon>
    </lineage>
</organism>
<dbReference type="Gene3D" id="1.10.510.10">
    <property type="entry name" value="Transferase(Phosphotransferase) domain 1"/>
    <property type="match status" value="2"/>
</dbReference>
<comment type="caution">
    <text evidence="3">The sequence shown here is derived from an EMBL/GenBank/DDBJ whole genome shotgun (WGS) entry which is preliminary data.</text>
</comment>
<protein>
    <recommendedName>
        <fullName evidence="2">Protein kinase domain-containing protein</fullName>
    </recommendedName>
</protein>
<dbReference type="InterPro" id="IPR000719">
    <property type="entry name" value="Prot_kinase_dom"/>
</dbReference>
<dbReference type="GO" id="GO:0005524">
    <property type="term" value="F:ATP binding"/>
    <property type="evidence" value="ECO:0007669"/>
    <property type="project" value="InterPro"/>
</dbReference>
<dbReference type="PANTHER" id="PTHR24359:SF37">
    <property type="entry name" value="PROTEIN KINASE DOMAIN-CONTAINING PROTEIN"/>
    <property type="match status" value="1"/>
</dbReference>
<proteinExistence type="predicted"/>
<evidence type="ECO:0000259" key="2">
    <source>
        <dbReference type="PROSITE" id="PS50011"/>
    </source>
</evidence>
<feature type="compositionally biased region" description="Polar residues" evidence="1">
    <location>
        <begin position="9"/>
        <end position="29"/>
    </location>
</feature>
<evidence type="ECO:0000313" key="4">
    <source>
        <dbReference type="Proteomes" id="UP000635477"/>
    </source>
</evidence>
<feature type="domain" description="Protein kinase" evidence="2">
    <location>
        <begin position="398"/>
        <end position="808"/>
    </location>
</feature>
<dbReference type="Proteomes" id="UP000635477">
    <property type="component" value="Unassembled WGS sequence"/>
</dbReference>
<dbReference type="GO" id="GO:0004674">
    <property type="term" value="F:protein serine/threonine kinase activity"/>
    <property type="evidence" value="ECO:0007669"/>
    <property type="project" value="TreeGrafter"/>
</dbReference>
<accession>A0A8H4USN8</accession>
<reference evidence="3" key="2">
    <citation type="submission" date="2020-05" db="EMBL/GenBank/DDBJ databases">
        <authorList>
            <person name="Kim H.-S."/>
            <person name="Proctor R.H."/>
            <person name="Brown D.W."/>
        </authorList>
    </citation>
    <scope>NUCLEOTIDE SEQUENCE</scope>
    <source>
        <strain evidence="3">NRRL 22465</strain>
    </source>
</reference>
<dbReference type="CDD" id="cd00180">
    <property type="entry name" value="PKc"/>
    <property type="match status" value="1"/>
</dbReference>
<dbReference type="AlphaFoldDB" id="A0A8H4USN8"/>
<dbReference type="InterPro" id="IPR011009">
    <property type="entry name" value="Kinase-like_dom_sf"/>
</dbReference>
<dbReference type="OrthoDB" id="4062651at2759"/>
<dbReference type="PROSITE" id="PS50011">
    <property type="entry name" value="PROTEIN_KINASE_DOM"/>
    <property type="match status" value="1"/>
</dbReference>
<dbReference type="EMBL" id="JABEYC010000108">
    <property type="protein sequence ID" value="KAF4982593.1"/>
    <property type="molecule type" value="Genomic_DNA"/>
</dbReference>
<feature type="region of interest" description="Disordered" evidence="1">
    <location>
        <begin position="624"/>
        <end position="644"/>
    </location>
</feature>
<reference evidence="3" key="1">
    <citation type="journal article" date="2020" name="BMC Genomics">
        <title>Correction to: Identification and distribution of gene clusters required for synthesis of sphingolipid metabolism inhibitors in diverse species of the filamentous fungus Fusarium.</title>
        <authorList>
            <person name="Kim H.S."/>
            <person name="Lohmar J.M."/>
            <person name="Busman M."/>
            <person name="Brown D.W."/>
            <person name="Naumann T.A."/>
            <person name="Divon H.H."/>
            <person name="Lysoe E."/>
            <person name="Uhlig S."/>
            <person name="Proctor R.H."/>
        </authorList>
    </citation>
    <scope>NUCLEOTIDE SEQUENCE</scope>
    <source>
        <strain evidence="3">NRRL 22465</strain>
    </source>
</reference>
<keyword evidence="4" id="KW-1185">Reference proteome</keyword>
<dbReference type="PANTHER" id="PTHR24359">
    <property type="entry name" value="SERINE/THREONINE-PROTEIN KINASE SBK1"/>
    <property type="match status" value="1"/>
</dbReference>
<feature type="compositionally biased region" description="Low complexity" evidence="1">
    <location>
        <begin position="39"/>
        <end position="61"/>
    </location>
</feature>